<dbReference type="AlphaFoldDB" id="A0A0J6WFC5"/>
<dbReference type="Pfam" id="PF01370">
    <property type="entry name" value="Epimerase"/>
    <property type="match status" value="1"/>
</dbReference>
<dbReference type="InterPro" id="IPR036291">
    <property type="entry name" value="NAD(P)-bd_dom_sf"/>
</dbReference>
<dbReference type="SUPFAM" id="SSF51735">
    <property type="entry name" value="NAD(P)-binding Rossmann-fold domains"/>
    <property type="match status" value="1"/>
</dbReference>
<dbReference type="EMBL" id="JYNU01000001">
    <property type="protein sequence ID" value="KMO81950.1"/>
    <property type="molecule type" value="Genomic_DNA"/>
</dbReference>
<dbReference type="Gene3D" id="3.40.50.720">
    <property type="entry name" value="NAD(P)-binding Rossmann-like Domain"/>
    <property type="match status" value="1"/>
</dbReference>
<evidence type="ECO:0000259" key="1">
    <source>
        <dbReference type="Pfam" id="PF01370"/>
    </source>
</evidence>
<organism evidence="2 3">
    <name type="scientific">Mycolicibacterium obuense</name>
    <dbReference type="NCBI Taxonomy" id="1807"/>
    <lineage>
        <taxon>Bacteria</taxon>
        <taxon>Bacillati</taxon>
        <taxon>Actinomycetota</taxon>
        <taxon>Actinomycetes</taxon>
        <taxon>Mycobacteriales</taxon>
        <taxon>Mycobacteriaceae</taxon>
        <taxon>Mycolicibacterium</taxon>
    </lineage>
</organism>
<dbReference type="PANTHER" id="PTHR48079:SF6">
    <property type="entry name" value="NAD(P)-BINDING DOMAIN-CONTAINING PROTEIN-RELATED"/>
    <property type="match status" value="1"/>
</dbReference>
<dbReference type="PATRIC" id="fig|1807.14.peg.75"/>
<sequence length="358" mass="39306">MRVVITGASGNVGTALLRRFADDAPEWDIVGVVRRPPEPEGVYRHVEWQELDLTEPDATQRLTQIVKGADAVVHLAWGFQPTRNTEYLTRLGVGGTSAILQAAHQVSVPHLIHMSSVGTYAAGRYTQRVDESWVTSGIPSSPYSRDKSAAEELLNDYEREHGADGIPIARMRPGFIVQRAAASGLMRYALPGWLPMLAVPMLPVLPLDRRLCIPLIHADDVAAAILRALERRSTGAFNLAADPPITRTEVAQVLGSFQIHVPSRVLSTLVDLSWRAGLQPIDRGWLDLAFSVPLLDCSRARGELGWEPQWSSVAALTDVVTGVALQSHSDSPPLRARSMIEQLRRDFTEGMLTTRQLP</sequence>
<protein>
    <submittedName>
        <fullName evidence="2">Putative epimerase/dehydratase</fullName>
    </submittedName>
</protein>
<proteinExistence type="predicted"/>
<evidence type="ECO:0000313" key="2">
    <source>
        <dbReference type="EMBL" id="KMO81950.1"/>
    </source>
</evidence>
<reference evidence="2 3" key="1">
    <citation type="journal article" date="2015" name="Genome Biol. Evol.">
        <title>Characterization of Three Mycobacterium spp. with Potential Use in Bioremediation by Genome Sequencing and Comparative Genomics.</title>
        <authorList>
            <person name="Das S."/>
            <person name="Pettersson B.M."/>
            <person name="Behra P.R."/>
            <person name="Ramesh M."/>
            <person name="Dasgupta S."/>
            <person name="Bhattacharya A."/>
            <person name="Kirsebom L.A."/>
        </authorList>
    </citation>
    <scope>NUCLEOTIDE SEQUENCE [LARGE SCALE GENOMIC DNA]</scope>
    <source>
        <strain evidence="2 3">DSM 44075</strain>
    </source>
</reference>
<name>A0A0J6WFC5_9MYCO</name>
<gene>
    <name evidence="2" type="ORF">MOBUDSM44075_00072</name>
</gene>
<dbReference type="GO" id="GO:0004029">
    <property type="term" value="F:aldehyde dehydrogenase (NAD+) activity"/>
    <property type="evidence" value="ECO:0007669"/>
    <property type="project" value="TreeGrafter"/>
</dbReference>
<accession>A0A0J6WFC5</accession>
<dbReference type="Proteomes" id="UP000036313">
    <property type="component" value="Unassembled WGS sequence"/>
</dbReference>
<dbReference type="InterPro" id="IPR051783">
    <property type="entry name" value="NAD(P)-dependent_oxidoreduct"/>
</dbReference>
<dbReference type="InterPro" id="IPR001509">
    <property type="entry name" value="Epimerase_deHydtase"/>
</dbReference>
<evidence type="ECO:0000313" key="3">
    <source>
        <dbReference type="Proteomes" id="UP000036313"/>
    </source>
</evidence>
<dbReference type="GO" id="GO:0005737">
    <property type="term" value="C:cytoplasm"/>
    <property type="evidence" value="ECO:0007669"/>
    <property type="project" value="TreeGrafter"/>
</dbReference>
<dbReference type="PANTHER" id="PTHR48079">
    <property type="entry name" value="PROTEIN YEEZ"/>
    <property type="match status" value="1"/>
</dbReference>
<feature type="domain" description="NAD-dependent epimerase/dehydratase" evidence="1">
    <location>
        <begin position="3"/>
        <end position="239"/>
    </location>
</feature>
<dbReference type="RefSeq" id="WP_048421662.1">
    <property type="nucleotide sequence ID" value="NZ_JYNU01000001.1"/>
</dbReference>
<comment type="caution">
    <text evidence="2">The sequence shown here is derived from an EMBL/GenBank/DDBJ whole genome shotgun (WGS) entry which is preliminary data.</text>
</comment>